<keyword evidence="8" id="KW-1185">Reference proteome</keyword>
<accession>A0A1Y0IDM3</accession>
<dbReference type="GO" id="GO:0005886">
    <property type="term" value="C:plasma membrane"/>
    <property type="evidence" value="ECO:0007669"/>
    <property type="project" value="UniProtKB-SubCell"/>
</dbReference>
<proteinExistence type="predicted"/>
<keyword evidence="3 6" id="KW-0812">Transmembrane</keyword>
<dbReference type="PIRSF" id="PIRSF006324">
    <property type="entry name" value="LeuE"/>
    <property type="match status" value="1"/>
</dbReference>
<comment type="subcellular location">
    <subcellularLocation>
        <location evidence="1">Cell membrane</location>
        <topology evidence="1">Multi-pass membrane protein</topology>
    </subcellularLocation>
</comment>
<evidence type="ECO:0000256" key="6">
    <source>
        <dbReference type="SAM" id="Phobius"/>
    </source>
</evidence>
<keyword evidence="5 6" id="KW-0472">Membrane</keyword>
<evidence type="ECO:0000256" key="1">
    <source>
        <dbReference type="ARBA" id="ARBA00004651"/>
    </source>
</evidence>
<reference evidence="7 8" key="1">
    <citation type="submission" date="2017-05" db="EMBL/GenBank/DDBJ databases">
        <title>Genomic insights into alkan degradation activity of Oleiphilus messinensis.</title>
        <authorList>
            <person name="Kozyavkin S.A."/>
            <person name="Slesarev A.I."/>
            <person name="Golyshin P.N."/>
            <person name="Korzhenkov A."/>
            <person name="Golyshina O.N."/>
            <person name="Toshchakov S.V."/>
        </authorList>
    </citation>
    <scope>NUCLEOTIDE SEQUENCE [LARGE SCALE GENOMIC DNA]</scope>
    <source>
        <strain evidence="7 8">ME102</strain>
    </source>
</reference>
<dbReference type="PANTHER" id="PTHR30086:SF20">
    <property type="entry name" value="ARGININE EXPORTER PROTEIN ARGO-RELATED"/>
    <property type="match status" value="1"/>
</dbReference>
<feature type="transmembrane region" description="Helical" evidence="6">
    <location>
        <begin position="150"/>
        <end position="171"/>
    </location>
</feature>
<evidence type="ECO:0000256" key="3">
    <source>
        <dbReference type="ARBA" id="ARBA00022692"/>
    </source>
</evidence>
<gene>
    <name evidence="7" type="ORF">OLMES_4545</name>
</gene>
<name>A0A1Y0IDM3_9GAMM</name>
<dbReference type="Pfam" id="PF01810">
    <property type="entry name" value="LysE"/>
    <property type="match status" value="1"/>
</dbReference>
<keyword evidence="2" id="KW-1003">Cell membrane</keyword>
<evidence type="ECO:0000313" key="7">
    <source>
        <dbReference type="EMBL" id="ARU58541.1"/>
    </source>
</evidence>
<organism evidence="7 8">
    <name type="scientific">Oleiphilus messinensis</name>
    <dbReference type="NCBI Taxonomy" id="141451"/>
    <lineage>
        <taxon>Bacteria</taxon>
        <taxon>Pseudomonadati</taxon>
        <taxon>Pseudomonadota</taxon>
        <taxon>Gammaproteobacteria</taxon>
        <taxon>Oceanospirillales</taxon>
        <taxon>Oleiphilaceae</taxon>
        <taxon>Oleiphilus</taxon>
    </lineage>
</organism>
<dbReference type="KEGG" id="ome:OLMES_4545"/>
<evidence type="ECO:0000313" key="8">
    <source>
        <dbReference type="Proteomes" id="UP000196027"/>
    </source>
</evidence>
<dbReference type="GO" id="GO:0015171">
    <property type="term" value="F:amino acid transmembrane transporter activity"/>
    <property type="evidence" value="ECO:0007669"/>
    <property type="project" value="TreeGrafter"/>
</dbReference>
<dbReference type="EMBL" id="CP021425">
    <property type="protein sequence ID" value="ARU58541.1"/>
    <property type="molecule type" value="Genomic_DNA"/>
</dbReference>
<evidence type="ECO:0000256" key="2">
    <source>
        <dbReference type="ARBA" id="ARBA00022475"/>
    </source>
</evidence>
<dbReference type="Proteomes" id="UP000196027">
    <property type="component" value="Chromosome"/>
</dbReference>
<dbReference type="AlphaFoldDB" id="A0A1Y0IDM3"/>
<dbReference type="OrthoDB" id="9804822at2"/>
<evidence type="ECO:0000256" key="5">
    <source>
        <dbReference type="ARBA" id="ARBA00023136"/>
    </source>
</evidence>
<feature type="transmembrane region" description="Helical" evidence="6">
    <location>
        <begin position="71"/>
        <end position="88"/>
    </location>
</feature>
<feature type="transmembrane region" description="Helical" evidence="6">
    <location>
        <begin position="40"/>
        <end position="65"/>
    </location>
</feature>
<keyword evidence="4 6" id="KW-1133">Transmembrane helix</keyword>
<dbReference type="RefSeq" id="WP_087463305.1">
    <property type="nucleotide sequence ID" value="NZ_CP021425.1"/>
</dbReference>
<dbReference type="PANTHER" id="PTHR30086">
    <property type="entry name" value="ARGININE EXPORTER PROTEIN ARGO"/>
    <property type="match status" value="1"/>
</dbReference>
<feature type="transmembrane region" description="Helical" evidence="6">
    <location>
        <begin position="6"/>
        <end position="28"/>
    </location>
</feature>
<dbReference type="InterPro" id="IPR001123">
    <property type="entry name" value="LeuE-type"/>
</dbReference>
<protein>
    <submittedName>
        <fullName evidence="7">RhtB family permease</fullName>
    </submittedName>
</protein>
<evidence type="ECO:0000256" key="4">
    <source>
        <dbReference type="ARBA" id="ARBA00022989"/>
    </source>
</evidence>
<sequence length="206" mass="21931">MTFESAVTFFIAIFIFGITPGPGVLAILAKGMANGWRSCLSMIIGMASSDVVYLILACLGLAAIAQNWGEVFTVIRWVGAAYLVYLGYKLWTTPVEVGTGTESETTPKKFWPGFVQGFLISASNPKVILFYIAFLPTFLDVTALSAQDMVLASVLTMAGLLLGLVLIAYFAGSIRRYFTSAAGVKRLNKTAGSVMIGAGSVLVMKG</sequence>